<feature type="domain" description="Heterokaryon incompatibility" evidence="1">
    <location>
        <begin position="88"/>
        <end position="242"/>
    </location>
</feature>
<organism evidence="2 3">
    <name type="scientific">Cudoniella acicularis</name>
    <dbReference type="NCBI Taxonomy" id="354080"/>
    <lineage>
        <taxon>Eukaryota</taxon>
        <taxon>Fungi</taxon>
        <taxon>Dikarya</taxon>
        <taxon>Ascomycota</taxon>
        <taxon>Pezizomycotina</taxon>
        <taxon>Leotiomycetes</taxon>
        <taxon>Helotiales</taxon>
        <taxon>Tricladiaceae</taxon>
        <taxon>Cudoniella</taxon>
    </lineage>
</organism>
<dbReference type="InterPro" id="IPR010730">
    <property type="entry name" value="HET"/>
</dbReference>
<dbReference type="Pfam" id="PF06985">
    <property type="entry name" value="HET"/>
    <property type="match status" value="1"/>
</dbReference>
<dbReference type="InterPro" id="IPR052895">
    <property type="entry name" value="HetReg/Transcr_Mod"/>
</dbReference>
<dbReference type="AlphaFoldDB" id="A0A8H4RML0"/>
<evidence type="ECO:0000313" key="3">
    <source>
        <dbReference type="Proteomes" id="UP000566819"/>
    </source>
</evidence>
<dbReference type="OrthoDB" id="2157530at2759"/>
<reference evidence="2 3" key="1">
    <citation type="submission" date="2020-03" db="EMBL/GenBank/DDBJ databases">
        <title>Draft Genome Sequence of Cudoniella acicularis.</title>
        <authorList>
            <person name="Buettner E."/>
            <person name="Kellner H."/>
        </authorList>
    </citation>
    <scope>NUCLEOTIDE SEQUENCE [LARGE SCALE GENOMIC DNA]</scope>
    <source>
        <strain evidence="2 3">DSM 108380</strain>
    </source>
</reference>
<proteinExistence type="predicted"/>
<evidence type="ECO:0000313" key="2">
    <source>
        <dbReference type="EMBL" id="KAF4631479.1"/>
    </source>
</evidence>
<dbReference type="PANTHER" id="PTHR24148">
    <property type="entry name" value="ANKYRIN REPEAT DOMAIN-CONTAINING PROTEIN 39 HOMOLOG-RELATED"/>
    <property type="match status" value="1"/>
</dbReference>
<protein>
    <recommendedName>
        <fullName evidence="1">Heterokaryon incompatibility domain-containing protein</fullName>
    </recommendedName>
</protein>
<name>A0A8H4RML0_9HELO</name>
<dbReference type="PANTHER" id="PTHR24148:SF64">
    <property type="entry name" value="HETEROKARYON INCOMPATIBILITY DOMAIN-CONTAINING PROTEIN"/>
    <property type="match status" value="1"/>
</dbReference>
<sequence length="718" mass="82307">MSDQFDLNGSSIICPDCASTKRLRVCYPCMSHPKIDQSSYLSYPESDFLYASVLSGDKIRLIEFHGSPDDDNIRCSLVVRRLDDSLVYNALSYCWGDQNSKYAITCNSSHLEVGHNLYMAMRRIRQDNRTELLWADALCINQADNAEKATQVKMMRNIYQRAKLVIAWLGEEENMDHLAFQLMDLLNDRFQFRWVIEDQRVKKVCHFTREELGLPDRFHPSWKALCGFLTRPFFFRVWIIQEILVVKECIFQFGEYRVDRKIIFGIGACMEEFRTIDDIISFNTPINGSWADDSPTAITNSVRPASSTPSAFHNLALHDVLSLSVYSIKSLWHVRSMMSSGQPTTIIQLLSETKMFKATLPHDKIFALIGLASDLDPDFQDKFIDYDKPLVDIQIELAKVCMANQLSWGPALFSYVDTQHHSNELPSWVPDWTRGGPAQRTLSDGFCHQSAGRQVKWQLGSNNSMTVRGFLFDSVESVVDETPHMQATSPRSQDLDLLVKPFRELEAWKNICFELAPYARAGCYLTGENILDAFWRTLIFNREYEGLEDAAPDMYKAYLMWSFSFRIVNQTVQTAKLVLDPPMNEVSNEPMTFFRRLSNFAYSVSAFFKTQLRRAKLYLMELTLSVLNTKGESRFSSSFGRYSFGRKFCTTAKGGMGWIPLGAERHDLICLFEDCELPFVIRKRTDGFGLIGDCYIHGAMRGIPDDLDQRILQSITLA</sequence>
<dbReference type="Proteomes" id="UP000566819">
    <property type="component" value="Unassembled WGS sequence"/>
</dbReference>
<gene>
    <name evidence="2" type="ORF">G7Y89_g6656</name>
</gene>
<keyword evidence="3" id="KW-1185">Reference proteome</keyword>
<comment type="caution">
    <text evidence="2">The sequence shown here is derived from an EMBL/GenBank/DDBJ whole genome shotgun (WGS) entry which is preliminary data.</text>
</comment>
<accession>A0A8H4RML0</accession>
<dbReference type="EMBL" id="JAAMPI010000439">
    <property type="protein sequence ID" value="KAF4631479.1"/>
    <property type="molecule type" value="Genomic_DNA"/>
</dbReference>
<evidence type="ECO:0000259" key="1">
    <source>
        <dbReference type="Pfam" id="PF06985"/>
    </source>
</evidence>